<sequence length="52" mass="6068">MNVHFFQIRHGQRVFQRPQNADTLRQAFCSYVYSPPGVVGHKANVFMLFNRG</sequence>
<dbReference type="AlphaFoldDB" id="A0A9D4IKT1"/>
<organism evidence="1 2">
    <name type="scientific">Dreissena polymorpha</name>
    <name type="common">Zebra mussel</name>
    <name type="synonym">Mytilus polymorpha</name>
    <dbReference type="NCBI Taxonomy" id="45954"/>
    <lineage>
        <taxon>Eukaryota</taxon>
        <taxon>Metazoa</taxon>
        <taxon>Spiralia</taxon>
        <taxon>Lophotrochozoa</taxon>
        <taxon>Mollusca</taxon>
        <taxon>Bivalvia</taxon>
        <taxon>Autobranchia</taxon>
        <taxon>Heteroconchia</taxon>
        <taxon>Euheterodonta</taxon>
        <taxon>Imparidentia</taxon>
        <taxon>Neoheterodontei</taxon>
        <taxon>Myida</taxon>
        <taxon>Dreissenoidea</taxon>
        <taxon>Dreissenidae</taxon>
        <taxon>Dreissena</taxon>
    </lineage>
</organism>
<name>A0A9D4IKT1_DREPO</name>
<comment type="caution">
    <text evidence="1">The sequence shown here is derived from an EMBL/GenBank/DDBJ whole genome shotgun (WGS) entry which is preliminary data.</text>
</comment>
<accession>A0A9D4IKT1</accession>
<proteinExistence type="predicted"/>
<evidence type="ECO:0000313" key="2">
    <source>
        <dbReference type="Proteomes" id="UP000828390"/>
    </source>
</evidence>
<gene>
    <name evidence="1" type="ORF">DPMN_176633</name>
</gene>
<evidence type="ECO:0000313" key="1">
    <source>
        <dbReference type="EMBL" id="KAH3775233.1"/>
    </source>
</evidence>
<protein>
    <submittedName>
        <fullName evidence="1">Uncharacterized protein</fullName>
    </submittedName>
</protein>
<dbReference type="EMBL" id="JAIWYP010000009">
    <property type="protein sequence ID" value="KAH3775233.1"/>
    <property type="molecule type" value="Genomic_DNA"/>
</dbReference>
<reference evidence="1" key="2">
    <citation type="submission" date="2020-11" db="EMBL/GenBank/DDBJ databases">
        <authorList>
            <person name="McCartney M.A."/>
            <person name="Auch B."/>
            <person name="Kono T."/>
            <person name="Mallez S."/>
            <person name="Becker A."/>
            <person name="Gohl D.M."/>
            <person name="Silverstein K.A.T."/>
            <person name="Koren S."/>
            <person name="Bechman K.B."/>
            <person name="Herman A."/>
            <person name="Abrahante J.E."/>
            <person name="Garbe J."/>
        </authorList>
    </citation>
    <scope>NUCLEOTIDE SEQUENCE</scope>
    <source>
        <strain evidence="1">Duluth1</strain>
        <tissue evidence="1">Whole animal</tissue>
    </source>
</reference>
<reference evidence="1" key="1">
    <citation type="journal article" date="2019" name="bioRxiv">
        <title>The Genome of the Zebra Mussel, Dreissena polymorpha: A Resource for Invasive Species Research.</title>
        <authorList>
            <person name="McCartney M.A."/>
            <person name="Auch B."/>
            <person name="Kono T."/>
            <person name="Mallez S."/>
            <person name="Zhang Y."/>
            <person name="Obille A."/>
            <person name="Becker A."/>
            <person name="Abrahante J.E."/>
            <person name="Garbe J."/>
            <person name="Badalamenti J.P."/>
            <person name="Herman A."/>
            <person name="Mangelson H."/>
            <person name="Liachko I."/>
            <person name="Sullivan S."/>
            <person name="Sone E.D."/>
            <person name="Koren S."/>
            <person name="Silverstein K.A.T."/>
            <person name="Beckman K.B."/>
            <person name="Gohl D.M."/>
        </authorList>
    </citation>
    <scope>NUCLEOTIDE SEQUENCE</scope>
    <source>
        <strain evidence="1">Duluth1</strain>
        <tissue evidence="1">Whole animal</tissue>
    </source>
</reference>
<keyword evidence="2" id="KW-1185">Reference proteome</keyword>
<dbReference type="Proteomes" id="UP000828390">
    <property type="component" value="Unassembled WGS sequence"/>
</dbReference>